<evidence type="ECO:0000259" key="6">
    <source>
        <dbReference type="Pfam" id="PF00263"/>
    </source>
</evidence>
<proteinExistence type="inferred from homology"/>
<dbReference type="GO" id="GO:0016020">
    <property type="term" value="C:membrane"/>
    <property type="evidence" value="ECO:0007669"/>
    <property type="project" value="UniProtKB-SubCell"/>
</dbReference>
<evidence type="ECO:0000313" key="7">
    <source>
        <dbReference type="EMBL" id="OKS87290.1"/>
    </source>
</evidence>
<dbReference type="Gene3D" id="3.55.50.30">
    <property type="match status" value="1"/>
</dbReference>
<keyword evidence="8" id="KW-1185">Reference proteome</keyword>
<keyword evidence="3" id="KW-0472">Membrane</keyword>
<evidence type="ECO:0000313" key="8">
    <source>
        <dbReference type="Proteomes" id="UP000186720"/>
    </source>
</evidence>
<comment type="subcellular location">
    <subcellularLocation>
        <location evidence="1">Membrane</location>
    </subcellularLocation>
</comment>
<dbReference type="OrthoDB" id="9816579at2"/>
<keyword evidence="5" id="KW-0175">Coiled coil</keyword>
<dbReference type="Pfam" id="PF00263">
    <property type="entry name" value="Secretin"/>
    <property type="match status" value="1"/>
</dbReference>
<feature type="coiled-coil region" evidence="5">
    <location>
        <begin position="23"/>
        <end position="50"/>
    </location>
</feature>
<feature type="domain" description="Type II/III secretion system secretin-like" evidence="6">
    <location>
        <begin position="478"/>
        <end position="645"/>
    </location>
</feature>
<dbReference type="AlphaFoldDB" id="A0A1Q5ZZU6"/>
<organism evidence="7 8">
    <name type="scientific">Mucilaginibacter polytrichastri</name>
    <dbReference type="NCBI Taxonomy" id="1302689"/>
    <lineage>
        <taxon>Bacteria</taxon>
        <taxon>Pseudomonadati</taxon>
        <taxon>Bacteroidota</taxon>
        <taxon>Sphingobacteriia</taxon>
        <taxon>Sphingobacteriales</taxon>
        <taxon>Sphingobacteriaceae</taxon>
        <taxon>Mucilaginibacter</taxon>
    </lineage>
</organism>
<evidence type="ECO:0000256" key="1">
    <source>
        <dbReference type="ARBA" id="ARBA00004370"/>
    </source>
</evidence>
<keyword evidence="2" id="KW-0732">Signal</keyword>
<dbReference type="Proteomes" id="UP000186720">
    <property type="component" value="Unassembled WGS sequence"/>
</dbReference>
<evidence type="ECO:0000256" key="5">
    <source>
        <dbReference type="SAM" id="Coils"/>
    </source>
</evidence>
<dbReference type="GO" id="GO:0015627">
    <property type="term" value="C:type II protein secretion system complex"/>
    <property type="evidence" value="ECO:0007669"/>
    <property type="project" value="TreeGrafter"/>
</dbReference>
<comment type="caution">
    <text evidence="7">The sequence shown here is derived from an EMBL/GenBank/DDBJ whole genome shotgun (WGS) entry which is preliminary data.</text>
</comment>
<comment type="similarity">
    <text evidence="4">Belongs to the bacterial secretin family.</text>
</comment>
<dbReference type="PRINTS" id="PR00811">
    <property type="entry name" value="BCTERIALGSPD"/>
</dbReference>
<dbReference type="InterPro" id="IPR050810">
    <property type="entry name" value="Bact_Secretion_Sys_Channel"/>
</dbReference>
<evidence type="ECO:0000256" key="3">
    <source>
        <dbReference type="ARBA" id="ARBA00023136"/>
    </source>
</evidence>
<name>A0A1Q5ZZU6_9SPHI</name>
<gene>
    <name evidence="7" type="ORF">RG47T_2749</name>
</gene>
<sequence>MDKAFTRLLLFVFFVLLAPVWSMAQQQNRIDQLKLRLDSLSATIPGLKEQVQISVAGASVKDYLNAIARANKLSFHVDPALDFKINTTFTNVTAANILILMAQQYNLDITSIGSIIVVKPYHDPKENVRPAAKILGVKYQSEQGLLSLELNNDSLMAVTRKVTQLSGRNIIVPAALQGKMVNAYIASAPFDMAIEKLAYGNELKVVKTNDNFYLFQPLEDGEQLYVNGDNHTAVRKTFKAQTAAGATGNTGLFSRVVNGQKLLSADATNAPILDMVKAASHECNKSYFIYSDIKGTISMHAADLSYDDFMDMLFKSTGYTYTQEKGVYMFGERGLEGLRTNKVIQLQNRSIDTVMAMIPADWKKGVEIKEFREQNTILLSGSKPQIAEIESFIKQIDLLVPMVLIEVTLIDFHNTRTVSTGIAAGVSDSVKTGGSVLPGLNFTMSANSVNSFLNKVSGVAHINLGHVVPSFYVSLQASENKDNVDIRSVPKLSTLNGHYATLSIGNSRWYKNTQANVIPSAATSQTILSNTYTETKADLKIDIKPIVSGDDQVTLNIKVNISDFTSIPTDGSPPPKSTSNFESIIRAHNEDTIVLGGIERTESNESGSGIPILSRIPILKYIFSSRSKTNAKVVTVVFIKPTIIR</sequence>
<dbReference type="GO" id="GO:0009306">
    <property type="term" value="P:protein secretion"/>
    <property type="evidence" value="ECO:0007669"/>
    <property type="project" value="InterPro"/>
</dbReference>
<dbReference type="InterPro" id="IPR001775">
    <property type="entry name" value="GspD/PilQ"/>
</dbReference>
<dbReference type="PANTHER" id="PTHR30332">
    <property type="entry name" value="PROBABLE GENERAL SECRETION PATHWAY PROTEIN D"/>
    <property type="match status" value="1"/>
</dbReference>
<reference evidence="7 8" key="1">
    <citation type="submission" date="2016-11" db="EMBL/GenBank/DDBJ databases">
        <title>Whole Genome Sequencing of Mucilaginibacter polytrichastri RG4-7(T) isolated from the moss sample.</title>
        <authorList>
            <person name="Li Y."/>
        </authorList>
    </citation>
    <scope>NUCLEOTIDE SEQUENCE [LARGE SCALE GENOMIC DNA]</scope>
    <source>
        <strain evidence="7 8">RG4-7</strain>
    </source>
</reference>
<protein>
    <recommendedName>
        <fullName evidence="6">Type II/III secretion system secretin-like domain-containing protein</fullName>
    </recommendedName>
</protein>
<dbReference type="InterPro" id="IPR038591">
    <property type="entry name" value="NolW-like_sf"/>
</dbReference>
<dbReference type="RefSeq" id="WP_074489933.1">
    <property type="nucleotide sequence ID" value="NZ_FPAM01000015.1"/>
</dbReference>
<evidence type="ECO:0000256" key="4">
    <source>
        <dbReference type="RuleBase" id="RU004003"/>
    </source>
</evidence>
<evidence type="ECO:0000256" key="2">
    <source>
        <dbReference type="ARBA" id="ARBA00022729"/>
    </source>
</evidence>
<dbReference type="InterPro" id="IPR004846">
    <property type="entry name" value="T2SS/T3SS_dom"/>
</dbReference>
<dbReference type="STRING" id="1302689.RG47T_2749"/>
<dbReference type="EMBL" id="MPPL01000001">
    <property type="protein sequence ID" value="OKS87290.1"/>
    <property type="molecule type" value="Genomic_DNA"/>
</dbReference>
<dbReference type="Gene3D" id="3.30.1370.120">
    <property type="match status" value="1"/>
</dbReference>
<accession>A0A1Q5ZZU6</accession>
<dbReference type="PANTHER" id="PTHR30332:SF24">
    <property type="entry name" value="SECRETIN GSPD-RELATED"/>
    <property type="match status" value="1"/>
</dbReference>